<dbReference type="PANTHER" id="PTHR46124:SF2">
    <property type="entry name" value="D-AMINOACYL-TRNA DEACYLASE"/>
    <property type="match status" value="1"/>
</dbReference>
<proteinExistence type="predicted"/>
<feature type="binding site" evidence="3">
    <location>
        <position position="8"/>
    </location>
    <ligand>
        <name>a divalent metal cation</name>
        <dbReference type="ChEBI" id="CHEBI:60240"/>
        <label>1</label>
    </ligand>
</feature>
<dbReference type="GO" id="GO:0004536">
    <property type="term" value="F:DNA nuclease activity"/>
    <property type="evidence" value="ECO:0007669"/>
    <property type="project" value="InterPro"/>
</dbReference>
<dbReference type="GO" id="GO:0016788">
    <property type="term" value="F:hydrolase activity, acting on ester bonds"/>
    <property type="evidence" value="ECO:0007669"/>
    <property type="project" value="InterPro"/>
</dbReference>
<feature type="binding site" evidence="3">
    <location>
        <position position="94"/>
    </location>
    <ligand>
        <name>a divalent metal cation</name>
        <dbReference type="ChEBI" id="CHEBI:60240"/>
        <label>1</label>
    </ligand>
</feature>
<dbReference type="PANTHER" id="PTHR46124">
    <property type="entry name" value="D-AMINOACYL-TRNA DEACYLASE"/>
    <property type="match status" value="1"/>
</dbReference>
<accession>A0AAW9MXC2</accession>
<protein>
    <submittedName>
        <fullName evidence="4">TatD family hydrolase</fullName>
    </submittedName>
</protein>
<dbReference type="InterPro" id="IPR032466">
    <property type="entry name" value="Metal_Hydrolase"/>
</dbReference>
<dbReference type="InterPro" id="IPR001130">
    <property type="entry name" value="TatD-like"/>
</dbReference>
<name>A0AAW9MXC2_9FIRM</name>
<evidence type="ECO:0000256" key="2">
    <source>
        <dbReference type="ARBA" id="ARBA00022801"/>
    </source>
</evidence>
<dbReference type="Proteomes" id="UP001357733">
    <property type="component" value="Unassembled WGS sequence"/>
</dbReference>
<sequence>MLEFADSHAHIYDKAFDEDRDEVIKDFGKNGVKFVVVPGSDLESSRLAVNLSQKYDRVYAAAGSHPDDIENFREEDLGEFEKILLLPKTVAVGEIGLDYYWDASGSEIQKRNLRLQMDLAERLNMPVIIHTREAVQDTFSILKEYKGRVRGVIHSYTGSVEMAREFIKLDYYISISGPVTFKNARNVVNMVRELDLNRIMVETDSPYMSPHPFRGKRNEPKRTLCTIEKIAEIKGVLAEKVCEISLKNTKELFNI</sequence>
<dbReference type="RefSeq" id="WP_324619325.1">
    <property type="nucleotide sequence ID" value="NZ_JAYKOT010000003.1"/>
</dbReference>
<dbReference type="Pfam" id="PF01026">
    <property type="entry name" value="TatD_DNase"/>
    <property type="match status" value="1"/>
</dbReference>
<dbReference type="Gene3D" id="3.20.20.140">
    <property type="entry name" value="Metal-dependent hydrolases"/>
    <property type="match status" value="1"/>
</dbReference>
<keyword evidence="2 4" id="KW-0378">Hydrolase</keyword>
<feature type="binding site" evidence="3">
    <location>
        <position position="130"/>
    </location>
    <ligand>
        <name>a divalent metal cation</name>
        <dbReference type="ChEBI" id="CHEBI:60240"/>
        <label>2</label>
    </ligand>
</feature>
<dbReference type="FunFam" id="3.20.20.140:FF:000005">
    <property type="entry name" value="TatD family hydrolase"/>
    <property type="match status" value="1"/>
</dbReference>
<organism evidence="4 5">
    <name type="scientific">Citroniella saccharovorans</name>
    <dbReference type="NCBI Taxonomy" id="2053367"/>
    <lineage>
        <taxon>Bacteria</taxon>
        <taxon>Bacillati</taxon>
        <taxon>Bacillota</taxon>
        <taxon>Tissierellia</taxon>
        <taxon>Tissierellales</taxon>
        <taxon>Peptoniphilaceae</taxon>
        <taxon>Citroniella</taxon>
    </lineage>
</organism>
<feature type="binding site" evidence="3">
    <location>
        <position position="10"/>
    </location>
    <ligand>
        <name>a divalent metal cation</name>
        <dbReference type="ChEBI" id="CHEBI:60240"/>
        <label>1</label>
    </ligand>
</feature>
<keyword evidence="5" id="KW-1185">Reference proteome</keyword>
<feature type="binding site" evidence="3">
    <location>
        <position position="154"/>
    </location>
    <ligand>
        <name>a divalent metal cation</name>
        <dbReference type="ChEBI" id="CHEBI:60240"/>
        <label>2</label>
    </ligand>
</feature>
<dbReference type="CDD" id="cd01310">
    <property type="entry name" value="TatD_DNAse"/>
    <property type="match status" value="1"/>
</dbReference>
<dbReference type="GO" id="GO:0005829">
    <property type="term" value="C:cytosol"/>
    <property type="evidence" value="ECO:0007669"/>
    <property type="project" value="TreeGrafter"/>
</dbReference>
<dbReference type="SUPFAM" id="SSF51556">
    <property type="entry name" value="Metallo-dependent hydrolases"/>
    <property type="match status" value="1"/>
</dbReference>
<dbReference type="AlphaFoldDB" id="A0AAW9MXC2"/>
<feature type="binding site" evidence="3">
    <location>
        <position position="204"/>
    </location>
    <ligand>
        <name>a divalent metal cation</name>
        <dbReference type="ChEBI" id="CHEBI:60240"/>
        <label>1</label>
    </ligand>
</feature>
<comment type="caution">
    <text evidence="4">The sequence shown here is derived from an EMBL/GenBank/DDBJ whole genome shotgun (WGS) entry which is preliminary data.</text>
</comment>
<evidence type="ECO:0000313" key="5">
    <source>
        <dbReference type="Proteomes" id="UP001357733"/>
    </source>
</evidence>
<gene>
    <name evidence="4" type="ORF">VLK81_03780</name>
</gene>
<dbReference type="PIRSF" id="PIRSF005902">
    <property type="entry name" value="DNase_TatD"/>
    <property type="match status" value="1"/>
</dbReference>
<keyword evidence="1 3" id="KW-0479">Metal-binding</keyword>
<dbReference type="GO" id="GO:0046872">
    <property type="term" value="F:metal ion binding"/>
    <property type="evidence" value="ECO:0007669"/>
    <property type="project" value="UniProtKB-KW"/>
</dbReference>
<dbReference type="InterPro" id="IPR015991">
    <property type="entry name" value="TatD/YcfH-like"/>
</dbReference>
<evidence type="ECO:0000256" key="3">
    <source>
        <dbReference type="PIRSR" id="PIRSR005902-1"/>
    </source>
</evidence>
<evidence type="ECO:0000313" key="4">
    <source>
        <dbReference type="EMBL" id="MEB3429149.1"/>
    </source>
</evidence>
<dbReference type="EMBL" id="JAYKOT010000003">
    <property type="protein sequence ID" value="MEB3429149.1"/>
    <property type="molecule type" value="Genomic_DNA"/>
</dbReference>
<dbReference type="NCBIfam" id="TIGR00010">
    <property type="entry name" value="YchF/TatD family DNA exonuclease"/>
    <property type="match status" value="1"/>
</dbReference>
<evidence type="ECO:0000256" key="1">
    <source>
        <dbReference type="ARBA" id="ARBA00022723"/>
    </source>
</evidence>
<reference evidence="4 5" key="1">
    <citation type="submission" date="2024-01" db="EMBL/GenBank/DDBJ databases">
        <title>Complete genome sequence of Citroniella saccharovorans strain M6.X9, isolated from human fecal sample.</title>
        <authorList>
            <person name="Cheng G."/>
            <person name="Westerholm M."/>
            <person name="Schnurer A."/>
        </authorList>
    </citation>
    <scope>NUCLEOTIDE SEQUENCE [LARGE SCALE GENOMIC DNA]</scope>
    <source>
        <strain evidence="4 5">DSM 29873</strain>
    </source>
</reference>